<dbReference type="GO" id="GO:0004560">
    <property type="term" value="F:alpha-L-fucosidase activity"/>
    <property type="evidence" value="ECO:0007669"/>
    <property type="project" value="TreeGrafter"/>
</dbReference>
<dbReference type="InterPro" id="IPR012341">
    <property type="entry name" value="6hp_glycosidase-like_sf"/>
</dbReference>
<feature type="compositionally biased region" description="Polar residues" evidence="1">
    <location>
        <begin position="1378"/>
        <end position="1395"/>
    </location>
</feature>
<dbReference type="Proteomes" id="UP000233750">
    <property type="component" value="Unassembled WGS sequence"/>
</dbReference>
<gene>
    <name evidence="3" type="ORF">ATK30_7528</name>
</gene>
<feature type="compositionally biased region" description="Basic and acidic residues" evidence="1">
    <location>
        <begin position="1110"/>
        <end position="1119"/>
    </location>
</feature>
<dbReference type="EMBL" id="PJMY01000003">
    <property type="protein sequence ID" value="PKV96575.1"/>
    <property type="molecule type" value="Genomic_DNA"/>
</dbReference>
<dbReference type="InterPro" id="IPR054363">
    <property type="entry name" value="GH95_cat"/>
</dbReference>
<name>A0A2N3WRW0_9PSEU</name>
<dbReference type="GO" id="GO:0005975">
    <property type="term" value="P:carbohydrate metabolic process"/>
    <property type="evidence" value="ECO:0007669"/>
    <property type="project" value="InterPro"/>
</dbReference>
<evidence type="ECO:0000259" key="2">
    <source>
        <dbReference type="Pfam" id="PF22124"/>
    </source>
</evidence>
<feature type="domain" description="Glycosyl hydrolase family 95 catalytic" evidence="2">
    <location>
        <begin position="305"/>
        <end position="623"/>
    </location>
</feature>
<keyword evidence="4" id="KW-1185">Reference proteome</keyword>
<dbReference type="PANTHER" id="PTHR31084">
    <property type="entry name" value="ALPHA-L-FUCOSIDASE 2"/>
    <property type="match status" value="1"/>
</dbReference>
<dbReference type="InterPro" id="IPR008928">
    <property type="entry name" value="6-hairpin_glycosidase_sf"/>
</dbReference>
<feature type="region of interest" description="Disordered" evidence="1">
    <location>
        <begin position="1110"/>
        <end position="1130"/>
    </location>
</feature>
<dbReference type="Gene3D" id="1.50.10.10">
    <property type="match status" value="1"/>
</dbReference>
<organism evidence="3 4">
    <name type="scientific">Amycolatopsis echigonensis</name>
    <dbReference type="NCBI Taxonomy" id="2576905"/>
    <lineage>
        <taxon>Bacteria</taxon>
        <taxon>Bacillati</taxon>
        <taxon>Actinomycetota</taxon>
        <taxon>Actinomycetes</taxon>
        <taxon>Pseudonocardiales</taxon>
        <taxon>Pseudonocardiaceae</taxon>
        <taxon>Amycolatopsis</taxon>
    </lineage>
</organism>
<dbReference type="InterPro" id="IPR006311">
    <property type="entry name" value="TAT_signal"/>
</dbReference>
<proteinExistence type="predicted"/>
<dbReference type="PROSITE" id="PS51318">
    <property type="entry name" value="TAT"/>
    <property type="match status" value="1"/>
</dbReference>
<accession>A0A2N3WRW0</accession>
<sequence length="1395" mass="152161">MDISRRTVLGGALAGIAAGAAGLSPAGLSPASAAELGRDGIDWAEFLATADLRWRRMPKTWYEGPFLGNGFLGSGIYAEPERNAVRFNVQHSQVQDHRPQFGSLFGLARLPIGYFTLEPVGAITGLDWRLDLWNAELTGTITTAAGSLQLRAIVHTGQSLLAVEVWPSEGERDFQWVFHPAKAISSRADPVWKKPPPDGYVENPPVQLQQAGDAHLAVQPLLAGGEHVTAWREVTRGSARTLYTSVAWSHPEKTSVVRALQTVRRATALDVLTWDHRRWWHEYYQRSFLSIPDTRLQSFYWIQLYKVASAARREAPVMATSGPWLENTPWPATWWNLNVQLEYWLIQGSNHLELDAVSYALGKYRDRLTSQVAKPYQADSAGIPRTTDMTLLNGLADSTSGYPVGIPGLDTPTPEVGNLTWALHNVWLSYRHTMDRQLLRDTLFPLLRKAINYYLHFLAPGPDGRLHLPATFSPEYGVNAPDTNYDLALIRWGCKTLLDAARELRIADPLAGKWQQVLATLTDYPADENGYMIGAGVPFAKSHRHYSHLLQIYPLYEITWEQPEHRQVIETSLNHWVGFEGALQGYTFTGAASISAQMLRGEKAAYYLGELQRRYIQPNTMYMESGPVIETPLSAAKSMQDMLVQSWGGVLRLFPAVPEAWGDIALRDFRTEGAFLLSASRSGGKTRWLKVDSEAGAPCVLRPGIDGELTVTDAHGRPRRWRRLANGDVQVDLGPGQDAYVYRRGDRPDFTVRPAAPGGASDPWGCRDLAVEEAAKCFQQTGSGSGTTPGDVAVRPDQEAAVLLDAADPGPVAVGIARLGRPDGHDPQVQTEVRAGFRGGVPPGAAGESGEDSPPAAADEVQRGQPPTVRADEPDVRQLRARRGRRPVVQLGIPYSRGLGAIREHRVRHVPLVHLDAVRVELVVLQLDRRLQLLPPQGSLLGRSGAGGETGGDGVRIGVSVDAERGEDRPELVAAEVRAVHDLLADRGSLGAVAVEKSFARLAADDHRELPREVVRVLHRRVGPEPVRRRMPVHRVARAENAAGRVLRGVAVVDRPQRSRGDFHWQAGISDEVADDPGRLRAVHFRRWLCDVVAPGQQPFVPRPDHAHQAHADAAEMRARPHHPVQHARPVRDVGGKIGGEGDVHAAGLAGLAVDRQPGLLGDAAAGAVRADQVPGAERELVAADPVSQPGGHAVRILGEVEEFRVETQFRSARGGVRGQDRFQVRLRKVDHVARARRAVLGCRPVGGAPAGDAADLVAGERRAQHGVAHQVRGSALRERLVFDAEVAQDFHRPLVGDVRAGGVRHPAVFGREHGADAVRREQQRGGTARRAAADHEDIGVVTGHGGFPGVQAGEMRKVKPSRRQGSRPSGAGPVCSAKSTIRPSFTPNTVSESR</sequence>
<evidence type="ECO:0000313" key="4">
    <source>
        <dbReference type="Proteomes" id="UP000233750"/>
    </source>
</evidence>
<dbReference type="PANTHER" id="PTHR31084:SF0">
    <property type="entry name" value="ALPHA-L-FUCOSIDASE 2"/>
    <property type="match status" value="1"/>
</dbReference>
<protein>
    <recommendedName>
        <fullName evidence="2">Glycosyl hydrolase family 95 catalytic domain-containing protein</fullName>
    </recommendedName>
</protein>
<feature type="region of interest" description="Disordered" evidence="1">
    <location>
        <begin position="1340"/>
        <end position="1395"/>
    </location>
</feature>
<dbReference type="Pfam" id="PF22124">
    <property type="entry name" value="Glyco_hydro_95_cat"/>
    <property type="match status" value="1"/>
</dbReference>
<comment type="caution">
    <text evidence="3">The sequence shown here is derived from an EMBL/GenBank/DDBJ whole genome shotgun (WGS) entry which is preliminary data.</text>
</comment>
<reference evidence="3 4" key="1">
    <citation type="submission" date="2017-12" db="EMBL/GenBank/DDBJ databases">
        <title>Sequencing the genomes of 1000 Actinobacteria strains.</title>
        <authorList>
            <person name="Klenk H.-P."/>
        </authorList>
    </citation>
    <scope>NUCLEOTIDE SEQUENCE [LARGE SCALE GENOMIC DNA]</scope>
    <source>
        <strain evidence="3 4">DSM 45165</strain>
    </source>
</reference>
<evidence type="ECO:0000256" key="1">
    <source>
        <dbReference type="SAM" id="MobiDB-lite"/>
    </source>
</evidence>
<feature type="region of interest" description="Disordered" evidence="1">
    <location>
        <begin position="836"/>
        <end position="876"/>
    </location>
</feature>
<dbReference type="SUPFAM" id="SSF48208">
    <property type="entry name" value="Six-hairpin glycosidases"/>
    <property type="match status" value="1"/>
</dbReference>
<evidence type="ECO:0000313" key="3">
    <source>
        <dbReference type="EMBL" id="PKV96575.1"/>
    </source>
</evidence>